<keyword evidence="3" id="KW-0732">Signal</keyword>
<geneLocation type="plasmid" evidence="7">
    <name>unnamed</name>
</geneLocation>
<keyword evidence="7" id="KW-0614">Plasmid</keyword>
<dbReference type="Gene3D" id="1.20.5.240">
    <property type="match status" value="1"/>
</dbReference>
<dbReference type="PRINTS" id="PR00771">
    <property type="entry name" value="ENTEROTOXINA"/>
</dbReference>
<dbReference type="Gene3D" id="3.90.210.10">
    <property type="entry name" value="Heat-Labile Enterotoxin, subunit A"/>
    <property type="match status" value="1"/>
</dbReference>
<proteinExistence type="inferred from homology"/>
<evidence type="ECO:0000256" key="2">
    <source>
        <dbReference type="ARBA" id="ARBA00022656"/>
    </source>
</evidence>
<keyword evidence="2" id="KW-0800">Toxin</keyword>
<dbReference type="InterPro" id="IPR001144">
    <property type="entry name" value="Enterotoxin_A"/>
</dbReference>
<evidence type="ECO:0000256" key="4">
    <source>
        <dbReference type="ARBA" id="ARBA00022861"/>
    </source>
</evidence>
<gene>
    <name evidence="7" type="primary">eltA</name>
</gene>
<evidence type="ECO:0000256" key="6">
    <source>
        <dbReference type="ARBA" id="ARBA00023157"/>
    </source>
</evidence>
<dbReference type="GO" id="GO:0005615">
    <property type="term" value="C:extracellular space"/>
    <property type="evidence" value="ECO:0007669"/>
    <property type="project" value="InterPro"/>
</dbReference>
<keyword evidence="6" id="KW-1015">Disulfide bond</keyword>
<dbReference type="EMBL" id="KJ716874">
    <property type="protein sequence ID" value="AKA87302.1"/>
    <property type="molecule type" value="Genomic_DNA"/>
</dbReference>
<organism evidence="7">
    <name type="scientific">Escherichia coli</name>
    <dbReference type="NCBI Taxonomy" id="562"/>
    <lineage>
        <taxon>Bacteria</taxon>
        <taxon>Pseudomonadati</taxon>
        <taxon>Pseudomonadota</taxon>
        <taxon>Gammaproteobacteria</taxon>
        <taxon>Enterobacterales</taxon>
        <taxon>Enterobacteriaceae</taxon>
        <taxon>Escherichia</taxon>
    </lineage>
</organism>
<dbReference type="Pfam" id="PF01375">
    <property type="entry name" value="Enterotoxin_a"/>
    <property type="match status" value="1"/>
</dbReference>
<dbReference type="GO" id="GO:0090729">
    <property type="term" value="F:toxin activity"/>
    <property type="evidence" value="ECO:0007669"/>
    <property type="project" value="UniProtKB-KW"/>
</dbReference>
<keyword evidence="5" id="KW-0843">Virulence</keyword>
<name>A0A0E3H169_ECOLX</name>
<evidence type="ECO:0000256" key="3">
    <source>
        <dbReference type="ARBA" id="ARBA00022729"/>
    </source>
</evidence>
<evidence type="ECO:0000256" key="1">
    <source>
        <dbReference type="ARBA" id="ARBA00009092"/>
    </source>
</evidence>
<reference evidence="7" key="1">
    <citation type="journal article" date="2015" name="Int. J. Med. Microbiol.">
        <title>Heterogenic virulence in a diarrheagenic Escherichia coli: evidence for an EPEC expressing heat-labile toxin of ETEC.</title>
        <authorList>
            <person name="Dutta S."/>
            <person name="Pazhani G.P."/>
            <person name="Nataro J.P."/>
            <person name="Ramamurthy T."/>
        </authorList>
    </citation>
    <scope>NUCLEOTIDE SEQUENCE</scope>
    <source>
        <strain evidence="7">639</strain>
        <plasmid evidence="7">unnamed</plasmid>
    </source>
</reference>
<comment type="similarity">
    <text evidence="1">Belongs to the enterotoxin A family.</text>
</comment>
<keyword evidence="4" id="KW-0260">Enterotoxin</keyword>
<dbReference type="SUPFAM" id="SSF56399">
    <property type="entry name" value="ADP-ribosylation"/>
    <property type="match status" value="1"/>
</dbReference>
<dbReference type="AlphaFoldDB" id="A0A0E3H169"/>
<accession>A0A0E3H169</accession>
<evidence type="ECO:0000313" key="7">
    <source>
        <dbReference type="EMBL" id="AKA87302.1"/>
    </source>
</evidence>
<evidence type="ECO:0000256" key="5">
    <source>
        <dbReference type="ARBA" id="ARBA00023026"/>
    </source>
</evidence>
<sequence>MALSFSGLSSCMIYKFSSMKNITFIFFILLASPLYANGDKLYRADSRPPDEIKRSGGLMPRGHNEYFDRGTQMNINLYDHARGTQTGFVRYDDGYVSTSLSLRSAHLAGQSILSGYSTYYIYVIATAPNMFNVNDVLGVYSPHPYEQEVSALGGIPYSQIYGWYRVNFGVIDERLHRNREYRDRYYRNLNIAPAEDGYRLAGFPPDHQAWREEPWIHHAPQGCGNSSRTITGDTCNEETQNLSTIYLREYQSKVKRQIFSDYQSEVDIYNGIRDEL</sequence>
<protein>
    <submittedName>
        <fullName evidence="7">Heat-labile enterotoxin A subunit</fullName>
    </submittedName>
</protein>